<dbReference type="Proteomes" id="UP001190926">
    <property type="component" value="Unassembled WGS sequence"/>
</dbReference>
<gene>
    <name evidence="2" type="ORF">C2S53_019232</name>
</gene>
<feature type="region of interest" description="Disordered" evidence="1">
    <location>
        <begin position="265"/>
        <end position="285"/>
    </location>
</feature>
<name>A0AAD4P541_PERFH</name>
<comment type="caution">
    <text evidence="2">The sequence shown here is derived from an EMBL/GenBank/DDBJ whole genome shotgun (WGS) entry which is preliminary data.</text>
</comment>
<proteinExistence type="predicted"/>
<feature type="compositionally biased region" description="Low complexity" evidence="1">
    <location>
        <begin position="1"/>
        <end position="10"/>
    </location>
</feature>
<reference evidence="2 3" key="1">
    <citation type="journal article" date="2021" name="Nat. Commun.">
        <title>Incipient diploidization of the medicinal plant Perilla within 10,000 years.</title>
        <authorList>
            <person name="Zhang Y."/>
            <person name="Shen Q."/>
            <person name="Leng L."/>
            <person name="Zhang D."/>
            <person name="Chen S."/>
            <person name="Shi Y."/>
            <person name="Ning Z."/>
            <person name="Chen S."/>
        </authorList>
    </citation>
    <scope>NUCLEOTIDE SEQUENCE [LARGE SCALE GENOMIC DNA]</scope>
    <source>
        <strain evidence="3">cv. PC099</strain>
    </source>
</reference>
<evidence type="ECO:0000313" key="2">
    <source>
        <dbReference type="EMBL" id="KAH6827169.1"/>
    </source>
</evidence>
<feature type="compositionally biased region" description="Low complexity" evidence="1">
    <location>
        <begin position="21"/>
        <end position="35"/>
    </location>
</feature>
<feature type="compositionally biased region" description="Polar residues" evidence="1">
    <location>
        <begin position="270"/>
        <end position="283"/>
    </location>
</feature>
<feature type="region of interest" description="Disordered" evidence="1">
    <location>
        <begin position="1"/>
        <end position="50"/>
    </location>
</feature>
<dbReference type="EMBL" id="SDAM02000151">
    <property type="protein sequence ID" value="KAH6827169.1"/>
    <property type="molecule type" value="Genomic_DNA"/>
</dbReference>
<dbReference type="AlphaFoldDB" id="A0AAD4P541"/>
<protein>
    <submittedName>
        <fullName evidence="2">Uncharacterized protein</fullName>
    </submittedName>
</protein>
<evidence type="ECO:0000256" key="1">
    <source>
        <dbReference type="SAM" id="MobiDB-lite"/>
    </source>
</evidence>
<evidence type="ECO:0000313" key="3">
    <source>
        <dbReference type="Proteomes" id="UP001190926"/>
    </source>
</evidence>
<organism evidence="2 3">
    <name type="scientific">Perilla frutescens var. hirtella</name>
    <name type="common">Perilla citriodora</name>
    <name type="synonym">Perilla setoyensis</name>
    <dbReference type="NCBI Taxonomy" id="608512"/>
    <lineage>
        <taxon>Eukaryota</taxon>
        <taxon>Viridiplantae</taxon>
        <taxon>Streptophyta</taxon>
        <taxon>Embryophyta</taxon>
        <taxon>Tracheophyta</taxon>
        <taxon>Spermatophyta</taxon>
        <taxon>Magnoliopsida</taxon>
        <taxon>eudicotyledons</taxon>
        <taxon>Gunneridae</taxon>
        <taxon>Pentapetalae</taxon>
        <taxon>asterids</taxon>
        <taxon>lamiids</taxon>
        <taxon>Lamiales</taxon>
        <taxon>Lamiaceae</taxon>
        <taxon>Nepetoideae</taxon>
        <taxon>Elsholtzieae</taxon>
        <taxon>Perilla</taxon>
    </lineage>
</organism>
<sequence length="606" mass="66171">MAPSSSPSPSKKLLIADSKPKSGPDSASSSSATSTPPAPPEKRTRDQPNLSDCHCCDRRIIHSNPKDRLQPLDSVWRIVLLCRKCRRSVCSGQTCPYCFQATGNSGDLCTCRVCHRKIHKDCVRDYGKCTPWCYLGGGFEGFRVCVDCWVPELLKKNSVQVLGRSENRDGLKDKGEGKDLLENGKCEGGKKVKKVAKAKEQASRRAKGVIDEVDLVDGESDLFAKNDRDSLKAVNSSCSSETEVVDDAELAIQLHRVINSSPRILRGKSLGNSNDSDAPSSRNWKGLSYKRSGLGKRCIEDRKLEVFTNSAENGRVNQTVQNDSSIGFGGFSQGIIPYERDRKRKIWQLENDNAEISKSTSSQQAALKNLYSDEAGVRCSLKNGADTLEDSIGANVGRSNSCIDGGRFGQELMRYKRTRLKNKACQLNGLVGVSGGSSSCGNHGLAFKSEYCLSDYANLHTGSLVMSGTKESGSSDTERDRYLLKYVKRIPGTKTDSSFVRYGTFLSENQVSAPVASYSEVTFPVNDCELILPNGTCAHSADRYLFKYAKRVKSSKSGSNSEAKLHSNVFLDKIDISATGLTANCSAESRTVSDVSFDSFTVDLPQ</sequence>
<keyword evidence="3" id="KW-1185">Reference proteome</keyword>
<accession>A0AAD4P541</accession>
<dbReference type="PANTHER" id="PTHR38530">
    <property type="entry name" value="OS06G0468300 PROTEIN"/>
    <property type="match status" value="1"/>
</dbReference>